<dbReference type="InterPro" id="IPR029044">
    <property type="entry name" value="Nucleotide-diphossugar_trans"/>
</dbReference>
<dbReference type="RefSeq" id="WP_266150136.1">
    <property type="nucleotide sequence ID" value="NZ_CP064028.1"/>
</dbReference>
<evidence type="ECO:0000313" key="2">
    <source>
        <dbReference type="EMBL" id="MFC4527457.1"/>
    </source>
</evidence>
<dbReference type="InterPro" id="IPR001173">
    <property type="entry name" value="Glyco_trans_2-like"/>
</dbReference>
<dbReference type="EMBL" id="JBHSGA010000017">
    <property type="protein sequence ID" value="MFC4527457.1"/>
    <property type="molecule type" value="Genomic_DNA"/>
</dbReference>
<feature type="domain" description="Glycosyltransferase 2-like" evidence="1">
    <location>
        <begin position="57"/>
        <end position="160"/>
    </location>
</feature>
<dbReference type="Gene3D" id="3.90.550.10">
    <property type="entry name" value="Spore Coat Polysaccharide Biosynthesis Protein SpsA, Chain A"/>
    <property type="match status" value="1"/>
</dbReference>
<comment type="caution">
    <text evidence="2">The sequence shown here is derived from an EMBL/GenBank/DDBJ whole genome shotgun (WGS) entry which is preliminary data.</text>
</comment>
<dbReference type="InterPro" id="IPR050834">
    <property type="entry name" value="Glycosyltransf_2"/>
</dbReference>
<proteinExistence type="predicted"/>
<gene>
    <name evidence="2" type="ORF">ACFO5W_12505</name>
</gene>
<organism evidence="2 3">
    <name type="scientific">Dyella halodurans</name>
    <dbReference type="NCBI Taxonomy" id="1920171"/>
    <lineage>
        <taxon>Bacteria</taxon>
        <taxon>Pseudomonadati</taxon>
        <taxon>Pseudomonadota</taxon>
        <taxon>Gammaproteobacteria</taxon>
        <taxon>Lysobacterales</taxon>
        <taxon>Rhodanobacteraceae</taxon>
        <taxon>Dyella</taxon>
    </lineage>
</organism>
<protein>
    <submittedName>
        <fullName evidence="2">Glycosyltransferase family 2 protein</fullName>
    </submittedName>
</protein>
<dbReference type="PANTHER" id="PTHR43685:SF2">
    <property type="entry name" value="GLYCOSYLTRANSFERASE 2-LIKE DOMAIN-CONTAINING PROTEIN"/>
    <property type="match status" value="1"/>
</dbReference>
<accession>A0ABV9C425</accession>
<reference evidence="3" key="1">
    <citation type="journal article" date="2019" name="Int. J. Syst. Evol. Microbiol.">
        <title>The Global Catalogue of Microorganisms (GCM) 10K type strain sequencing project: providing services to taxonomists for standard genome sequencing and annotation.</title>
        <authorList>
            <consortium name="The Broad Institute Genomics Platform"/>
            <consortium name="The Broad Institute Genome Sequencing Center for Infectious Disease"/>
            <person name="Wu L."/>
            <person name="Ma J."/>
        </authorList>
    </citation>
    <scope>NUCLEOTIDE SEQUENCE [LARGE SCALE GENOMIC DNA]</scope>
    <source>
        <strain evidence="3">CCM 4481</strain>
    </source>
</reference>
<name>A0ABV9C425_9GAMM</name>
<sequence length="353" mass="39140">MSWQEGTFEVSTLRSPQKRRIVMNSALRSTHVSKPVMGETGRVAPSGMPATEIPVVSVVLPTYNRLPLLREAIASIVRQTFGDWELIVVDDGSTDDTRGYLEAIDDPRVRPLWMEHRGDLTSARSAGLKHARSKWVAFLDSDDVWLPIKLEVQLRRLAAQPECRWSYTGYSLIDTEGASLPERSDLLPRPVSGYILEPLLRFKLSTPVPTMLVQRSLIEEIGGFDEAIPIHSDYDFALRLAAHSEVLALPDILTLVREHPDRTTARLRLAELCADQERVFRKAAAATTDPKMRVLCLHQCAMQLAGQAAALSRERSHGAAFAALVRAARITPFNGVVWRTAAGCAVRALGAFK</sequence>
<evidence type="ECO:0000259" key="1">
    <source>
        <dbReference type="Pfam" id="PF00535"/>
    </source>
</evidence>
<dbReference type="Proteomes" id="UP001595961">
    <property type="component" value="Unassembled WGS sequence"/>
</dbReference>
<dbReference type="PANTHER" id="PTHR43685">
    <property type="entry name" value="GLYCOSYLTRANSFERASE"/>
    <property type="match status" value="1"/>
</dbReference>
<evidence type="ECO:0000313" key="3">
    <source>
        <dbReference type="Proteomes" id="UP001595961"/>
    </source>
</evidence>
<dbReference type="SUPFAM" id="SSF53448">
    <property type="entry name" value="Nucleotide-diphospho-sugar transferases"/>
    <property type="match status" value="1"/>
</dbReference>
<keyword evidence="3" id="KW-1185">Reference proteome</keyword>
<dbReference type="Pfam" id="PF00535">
    <property type="entry name" value="Glycos_transf_2"/>
    <property type="match status" value="1"/>
</dbReference>